<keyword evidence="2" id="KW-1185">Reference proteome</keyword>
<protein>
    <submittedName>
        <fullName evidence="1">Uncharacterized protein</fullName>
    </submittedName>
</protein>
<evidence type="ECO:0000313" key="1">
    <source>
        <dbReference type="EMBL" id="GAA4820097.1"/>
    </source>
</evidence>
<proteinExistence type="predicted"/>
<dbReference type="RefSeq" id="WP_345368410.1">
    <property type="nucleotide sequence ID" value="NZ_BAABJX010000001.1"/>
</dbReference>
<evidence type="ECO:0000313" key="2">
    <source>
        <dbReference type="Proteomes" id="UP001500298"/>
    </source>
</evidence>
<dbReference type="Proteomes" id="UP001500298">
    <property type="component" value="Unassembled WGS sequence"/>
</dbReference>
<gene>
    <name evidence="1" type="ORF">GCM10023331_00620</name>
</gene>
<sequence length="189" mass="21608">MKNILLTAFFGMLSYGVKAQSPTYFHGTYPGWSFKQVVLPADLLEEYSYPEGIKEVRFAPGMFDPSSDSYFSYIFLFTSPSSNMLTVQEIEQMLLTYYKGWNTMIGYKNGVLIQEEDIQVNLNGNDRELEGSIDIINGLGKGHQIQLYLELSAYKTQDGTYRLLGLVSPKDKKAKVWEALYEQRDQMSL</sequence>
<reference evidence="2" key="1">
    <citation type="journal article" date="2019" name="Int. J. Syst. Evol. Microbiol.">
        <title>The Global Catalogue of Microorganisms (GCM) 10K type strain sequencing project: providing services to taxonomists for standard genome sequencing and annotation.</title>
        <authorList>
            <consortium name="The Broad Institute Genomics Platform"/>
            <consortium name="The Broad Institute Genome Sequencing Center for Infectious Disease"/>
            <person name="Wu L."/>
            <person name="Ma J."/>
        </authorList>
    </citation>
    <scope>NUCLEOTIDE SEQUENCE [LARGE SCALE GENOMIC DNA]</scope>
    <source>
        <strain evidence="2">JCM 18326</strain>
    </source>
</reference>
<accession>A0ABP9CW38</accession>
<dbReference type="EMBL" id="BAABJX010000001">
    <property type="protein sequence ID" value="GAA4820097.1"/>
    <property type="molecule type" value="Genomic_DNA"/>
</dbReference>
<organism evidence="1 2">
    <name type="scientific">Algivirga pacifica</name>
    <dbReference type="NCBI Taxonomy" id="1162670"/>
    <lineage>
        <taxon>Bacteria</taxon>
        <taxon>Pseudomonadati</taxon>
        <taxon>Bacteroidota</taxon>
        <taxon>Cytophagia</taxon>
        <taxon>Cytophagales</taxon>
        <taxon>Flammeovirgaceae</taxon>
        <taxon>Algivirga</taxon>
    </lineage>
</organism>
<comment type="caution">
    <text evidence="1">The sequence shown here is derived from an EMBL/GenBank/DDBJ whole genome shotgun (WGS) entry which is preliminary data.</text>
</comment>
<name>A0ABP9CW38_9BACT</name>